<organism evidence="3 4">
    <name type="scientific">Mangrovimonas yunxiaonensis</name>
    <dbReference type="NCBI Taxonomy" id="1197477"/>
    <lineage>
        <taxon>Bacteria</taxon>
        <taxon>Pseudomonadati</taxon>
        <taxon>Bacteroidota</taxon>
        <taxon>Flavobacteriia</taxon>
        <taxon>Flavobacteriales</taxon>
        <taxon>Flavobacteriaceae</taxon>
        <taxon>Mangrovimonas</taxon>
    </lineage>
</organism>
<feature type="repeat" description="TPR" evidence="1">
    <location>
        <begin position="313"/>
        <end position="346"/>
    </location>
</feature>
<dbReference type="SMART" id="SM00028">
    <property type="entry name" value="TPR"/>
    <property type="match status" value="5"/>
</dbReference>
<dbReference type="RefSeq" id="WP_036120047.1">
    <property type="nucleotide sequence ID" value="NZ_BMET01000001.1"/>
</dbReference>
<comment type="caution">
    <text evidence="3">The sequence shown here is derived from an EMBL/GenBank/DDBJ whole genome shotgun (WGS) entry which is preliminary data.</text>
</comment>
<feature type="repeat" description="TPR" evidence="1">
    <location>
        <begin position="76"/>
        <end position="109"/>
    </location>
</feature>
<accession>A0A084TKG8</accession>
<gene>
    <name evidence="3" type="ORF">IA57_05065</name>
</gene>
<dbReference type="InterPro" id="IPR011990">
    <property type="entry name" value="TPR-like_helical_dom_sf"/>
</dbReference>
<evidence type="ECO:0000256" key="1">
    <source>
        <dbReference type="PROSITE-ProRule" id="PRU00339"/>
    </source>
</evidence>
<dbReference type="AlphaFoldDB" id="A0A084TKG8"/>
<reference evidence="4" key="2">
    <citation type="submission" date="2014-07" db="EMBL/GenBank/DDBJ databases">
        <title>Genome sequence of Mangrovimonas yunxiaonensis.</title>
        <authorList>
            <person name="Li Y."/>
            <person name="Zheng T."/>
        </authorList>
    </citation>
    <scope>NUCLEOTIDE SEQUENCE [LARGE SCALE GENOMIC DNA]</scope>
    <source>
        <strain evidence="4">LY01</strain>
    </source>
</reference>
<feature type="signal peptide" evidence="2">
    <location>
        <begin position="1"/>
        <end position="23"/>
    </location>
</feature>
<dbReference type="EMBL" id="JPFK01000005">
    <property type="protein sequence ID" value="KFB01204.1"/>
    <property type="molecule type" value="Genomic_DNA"/>
</dbReference>
<dbReference type="Gene3D" id="1.25.40.10">
    <property type="entry name" value="Tetratricopeptide repeat domain"/>
    <property type="match status" value="3"/>
</dbReference>
<dbReference type="eggNOG" id="COG4783">
    <property type="taxonomic scope" value="Bacteria"/>
</dbReference>
<dbReference type="PROSITE" id="PS50005">
    <property type="entry name" value="TPR"/>
    <property type="match status" value="2"/>
</dbReference>
<dbReference type="PANTHER" id="PTHR12558">
    <property type="entry name" value="CELL DIVISION CYCLE 16,23,27"/>
    <property type="match status" value="1"/>
</dbReference>
<dbReference type="OrthoDB" id="1465784at2"/>
<name>A0A084TKG8_9FLAO</name>
<dbReference type="eggNOG" id="COG0457">
    <property type="taxonomic scope" value="Bacteria"/>
</dbReference>
<keyword evidence="2" id="KW-0732">Signal</keyword>
<dbReference type="Proteomes" id="UP000028521">
    <property type="component" value="Unassembled WGS sequence"/>
</dbReference>
<keyword evidence="1" id="KW-0802">TPR repeat</keyword>
<dbReference type="PANTHER" id="PTHR12558:SF13">
    <property type="entry name" value="CELL DIVISION CYCLE PROTEIN 27 HOMOLOG"/>
    <property type="match status" value="1"/>
</dbReference>
<evidence type="ECO:0000313" key="3">
    <source>
        <dbReference type="EMBL" id="KFB01204.1"/>
    </source>
</evidence>
<reference evidence="3 4" key="1">
    <citation type="journal article" date="2014" name="Genome Announc.">
        <title>Draft Genome Sequence of the Algicidal Bacterium Mangrovimonas yunxiaonensis Strain LY01.</title>
        <authorList>
            <person name="Li Y."/>
            <person name="Zhu H."/>
            <person name="Li C."/>
            <person name="Zhang H."/>
            <person name="Chen Z."/>
            <person name="Zheng W."/>
            <person name="Xu H."/>
            <person name="Zheng T."/>
        </authorList>
    </citation>
    <scope>NUCLEOTIDE SEQUENCE [LARGE SCALE GENOMIC DNA]</scope>
    <source>
        <strain evidence="3 4">LY01</strain>
    </source>
</reference>
<dbReference type="SUPFAM" id="SSF81901">
    <property type="entry name" value="HCP-like"/>
    <property type="match status" value="1"/>
</dbReference>
<evidence type="ECO:0000313" key="4">
    <source>
        <dbReference type="Proteomes" id="UP000028521"/>
    </source>
</evidence>
<dbReference type="STRING" id="1197477.IA57_05065"/>
<dbReference type="InterPro" id="IPR019734">
    <property type="entry name" value="TPR_rpt"/>
</dbReference>
<protein>
    <submittedName>
        <fullName evidence="3">Uncharacterized protein</fullName>
    </submittedName>
</protein>
<evidence type="ECO:0000256" key="2">
    <source>
        <dbReference type="SAM" id="SignalP"/>
    </source>
</evidence>
<proteinExistence type="predicted"/>
<feature type="chain" id="PRO_5001782754" evidence="2">
    <location>
        <begin position="24"/>
        <end position="452"/>
    </location>
</feature>
<dbReference type="SUPFAM" id="SSF48452">
    <property type="entry name" value="TPR-like"/>
    <property type="match status" value="1"/>
</dbReference>
<sequence length="452" mass="52238">MKLKQHLVKLLIVLFLVPSFTMAQVDFNKTPDDDLGNVEDEFQQHFFEALKQKGIENYDRAIEALKKCLNIKSDLAVVYYELGKNYNKLKNFGEAENALKEAISIDEDNEWYLDELYDVYIQQNDLKHAIKTVEQLVKYHPDYKEDLATLYVKTEKYKDALKLLDELDAAYGVSTSRDILRNQVYKATGKKKDQIENLEERVEGNPDEESNYLALIYRYSENNQKEEAFKTAKKLLEIKPNSELVHLALYKFYLEDGDAEKAIASMQVVLKSMQIKPQAKTMVLTDFVKFAKAHPEYESHLVEATTLANTNSPESYEEVAQYFLLKGQKEKALTYFEKALSLEGNNFGLLRNILLLKIDLKRYDEVAKQSTDALVMYPSQPVIYLINGVALSNLNQHQQAIEVLNMGVDYIVEDDNMLSDFYMQLSIAHTQLNHIEKGKRFRDKAQKLQPTD</sequence>
<dbReference type="Pfam" id="PF13181">
    <property type="entry name" value="TPR_8"/>
    <property type="match status" value="2"/>
</dbReference>
<keyword evidence="4" id="KW-1185">Reference proteome</keyword>